<dbReference type="Gene3D" id="3.10.180.10">
    <property type="entry name" value="2,3-Dihydroxybiphenyl 1,2-Dioxygenase, domain 1"/>
    <property type="match status" value="1"/>
</dbReference>
<gene>
    <name evidence="2" type="ORF">B4110_2241</name>
</gene>
<dbReference type="SUPFAM" id="SSF54593">
    <property type="entry name" value="Glyoxalase/Bleomycin resistance protein/Dihydroxybiphenyl dioxygenase"/>
    <property type="match status" value="1"/>
</dbReference>
<accession>A0A150MWT3</accession>
<organism evidence="2 3">
    <name type="scientific">Parageobacillus toebii</name>
    <dbReference type="NCBI Taxonomy" id="153151"/>
    <lineage>
        <taxon>Bacteria</taxon>
        <taxon>Bacillati</taxon>
        <taxon>Bacillota</taxon>
        <taxon>Bacilli</taxon>
        <taxon>Bacillales</taxon>
        <taxon>Anoxybacillaceae</taxon>
        <taxon>Parageobacillus</taxon>
    </lineage>
</organism>
<dbReference type="InterPro" id="IPR029068">
    <property type="entry name" value="Glyas_Bleomycin-R_OHBP_Dase"/>
</dbReference>
<comment type="caution">
    <text evidence="2">The sequence shown here is derived from an EMBL/GenBank/DDBJ whole genome shotgun (WGS) entry which is preliminary data.</text>
</comment>
<feature type="region of interest" description="Disordered" evidence="1">
    <location>
        <begin position="1"/>
        <end position="25"/>
    </location>
</feature>
<protein>
    <recommendedName>
        <fullName evidence="4">VOC domain-containing protein</fullName>
    </recommendedName>
</protein>
<evidence type="ECO:0008006" key="4">
    <source>
        <dbReference type="Google" id="ProtNLM"/>
    </source>
</evidence>
<proteinExistence type="predicted"/>
<dbReference type="Proteomes" id="UP000075324">
    <property type="component" value="Unassembled WGS sequence"/>
</dbReference>
<sequence length="41" mass="4692">MPIVREPTQRGRGLSVNFPDPDGTQLELHTSTLAERMKVWK</sequence>
<evidence type="ECO:0000256" key="1">
    <source>
        <dbReference type="SAM" id="MobiDB-lite"/>
    </source>
</evidence>
<evidence type="ECO:0000313" key="2">
    <source>
        <dbReference type="EMBL" id="KYD28931.1"/>
    </source>
</evidence>
<dbReference type="AlphaFoldDB" id="A0A150MWT3"/>
<evidence type="ECO:0000313" key="3">
    <source>
        <dbReference type="Proteomes" id="UP000075324"/>
    </source>
</evidence>
<reference evidence="2 3" key="1">
    <citation type="submission" date="2016-01" db="EMBL/GenBank/DDBJ databases">
        <title>Draft Genome Sequences of Seven Thermophilic Sporeformers Isolated from Foods.</title>
        <authorList>
            <person name="Berendsen E.M."/>
            <person name="Wells-Bennik M.H."/>
            <person name="Krawcyk A.O."/>
            <person name="De Jong A."/>
            <person name="Holsappel S."/>
            <person name="Eijlander R.T."/>
            <person name="Kuipers O.P."/>
        </authorList>
    </citation>
    <scope>NUCLEOTIDE SEQUENCE [LARGE SCALE GENOMIC DNA]</scope>
    <source>
        <strain evidence="2 3">B4110</strain>
    </source>
</reference>
<name>A0A150MWT3_9BACL</name>
<dbReference type="EMBL" id="LQYW01000073">
    <property type="protein sequence ID" value="KYD28931.1"/>
    <property type="molecule type" value="Genomic_DNA"/>
</dbReference>